<feature type="compositionally biased region" description="Basic and acidic residues" evidence="1">
    <location>
        <begin position="62"/>
        <end position="74"/>
    </location>
</feature>
<name>A0AAN9Y5L3_9HEMI</name>
<feature type="region of interest" description="Disordered" evidence="1">
    <location>
        <begin position="42"/>
        <end position="74"/>
    </location>
</feature>
<evidence type="ECO:0000256" key="1">
    <source>
        <dbReference type="SAM" id="MobiDB-lite"/>
    </source>
</evidence>
<dbReference type="AlphaFoldDB" id="A0AAN9Y5L3"/>
<feature type="compositionally biased region" description="Basic and acidic residues" evidence="1">
    <location>
        <begin position="42"/>
        <end position="53"/>
    </location>
</feature>
<protein>
    <submittedName>
        <fullName evidence="2">Uncharacterized protein</fullName>
    </submittedName>
</protein>
<dbReference type="EMBL" id="JBBCAQ010000018">
    <property type="protein sequence ID" value="KAK7595501.1"/>
    <property type="molecule type" value="Genomic_DNA"/>
</dbReference>
<proteinExistence type="predicted"/>
<evidence type="ECO:0000313" key="2">
    <source>
        <dbReference type="EMBL" id="KAK7595501.1"/>
    </source>
</evidence>
<feature type="compositionally biased region" description="Pro residues" evidence="1">
    <location>
        <begin position="1"/>
        <end position="13"/>
    </location>
</feature>
<feature type="region of interest" description="Disordered" evidence="1">
    <location>
        <begin position="1"/>
        <end position="24"/>
    </location>
</feature>
<dbReference type="Proteomes" id="UP001367676">
    <property type="component" value="Unassembled WGS sequence"/>
</dbReference>
<organism evidence="2 3">
    <name type="scientific">Parthenolecanium corni</name>
    <dbReference type="NCBI Taxonomy" id="536013"/>
    <lineage>
        <taxon>Eukaryota</taxon>
        <taxon>Metazoa</taxon>
        <taxon>Ecdysozoa</taxon>
        <taxon>Arthropoda</taxon>
        <taxon>Hexapoda</taxon>
        <taxon>Insecta</taxon>
        <taxon>Pterygota</taxon>
        <taxon>Neoptera</taxon>
        <taxon>Paraneoptera</taxon>
        <taxon>Hemiptera</taxon>
        <taxon>Sternorrhyncha</taxon>
        <taxon>Coccoidea</taxon>
        <taxon>Coccidae</taxon>
        <taxon>Parthenolecanium</taxon>
    </lineage>
</organism>
<sequence>MFPSPPPPPPPPLMDHRRSLGRENGFDGFTVAVCRLKGREKIETRQSKDESKRIARKKEKRKMKDDTHHGGDCLRNRQLGALISAEEEMDSPLLRMSAVERQYFVEGLEILATSYNRD</sequence>
<reference evidence="2 3" key="1">
    <citation type="submission" date="2024-03" db="EMBL/GenBank/DDBJ databases">
        <title>Adaptation during the transition from Ophiocordyceps entomopathogen to insect associate is accompanied by gene loss and intensified selection.</title>
        <authorList>
            <person name="Ward C.M."/>
            <person name="Onetto C.A."/>
            <person name="Borneman A.R."/>
        </authorList>
    </citation>
    <scope>NUCLEOTIDE SEQUENCE [LARGE SCALE GENOMIC DNA]</scope>
    <source>
        <strain evidence="2">AWRI1</strain>
        <tissue evidence="2">Single Adult Female</tissue>
    </source>
</reference>
<comment type="caution">
    <text evidence="2">The sequence shown here is derived from an EMBL/GenBank/DDBJ whole genome shotgun (WGS) entry which is preliminary data.</text>
</comment>
<gene>
    <name evidence="2" type="ORF">V9T40_013326</name>
</gene>
<evidence type="ECO:0000313" key="3">
    <source>
        <dbReference type="Proteomes" id="UP001367676"/>
    </source>
</evidence>
<feature type="compositionally biased region" description="Basic and acidic residues" evidence="1">
    <location>
        <begin position="14"/>
        <end position="24"/>
    </location>
</feature>
<accession>A0AAN9Y5L3</accession>
<keyword evidence="3" id="KW-1185">Reference proteome</keyword>